<dbReference type="InterPro" id="IPR040503">
    <property type="entry name" value="TRHO_N"/>
</dbReference>
<dbReference type="PROSITE" id="PS50206">
    <property type="entry name" value="RHODANESE_3"/>
    <property type="match status" value="1"/>
</dbReference>
<dbReference type="HAMAP" id="MF_00469">
    <property type="entry name" value="TrhO"/>
    <property type="match status" value="1"/>
</dbReference>
<comment type="similarity">
    <text evidence="2">Belongs to the TrhO family.</text>
</comment>
<dbReference type="EMBL" id="CP041666">
    <property type="protein sequence ID" value="QDP39111.1"/>
    <property type="molecule type" value="Genomic_DNA"/>
</dbReference>
<dbReference type="GO" id="GO:0016705">
    <property type="term" value="F:oxidoreductase activity, acting on paired donors, with incorporation or reduction of molecular oxygen"/>
    <property type="evidence" value="ECO:0007669"/>
    <property type="project" value="UniProtKB-UniRule"/>
</dbReference>
<gene>
    <name evidence="2" type="primary">trhO</name>
    <name evidence="4" type="ORF">FN924_02140</name>
</gene>
<dbReference type="PANTHER" id="PTHR43268:SF3">
    <property type="entry name" value="RHODANESE-LIKE DOMAIN-CONTAINING PROTEIN 7-RELATED"/>
    <property type="match status" value="1"/>
</dbReference>
<dbReference type="GO" id="GO:0016740">
    <property type="term" value="F:transferase activity"/>
    <property type="evidence" value="ECO:0007669"/>
    <property type="project" value="UniProtKB-KW"/>
</dbReference>
<dbReference type="OrthoDB" id="9778326at2"/>
<dbReference type="RefSeq" id="WP_143891861.1">
    <property type="nucleotide sequence ID" value="NZ_CP041666.1"/>
</dbReference>
<dbReference type="PANTHER" id="PTHR43268">
    <property type="entry name" value="THIOSULFATE SULFURTRANSFERASE/RHODANESE-LIKE DOMAIN-CONTAINING PROTEIN 2"/>
    <property type="match status" value="1"/>
</dbReference>
<evidence type="ECO:0000256" key="2">
    <source>
        <dbReference type="HAMAP-Rule" id="MF_00469"/>
    </source>
</evidence>
<dbReference type="SMART" id="SM00450">
    <property type="entry name" value="RHOD"/>
    <property type="match status" value="1"/>
</dbReference>
<evidence type="ECO:0000313" key="4">
    <source>
        <dbReference type="EMBL" id="QDP39111.1"/>
    </source>
</evidence>
<keyword evidence="4" id="KW-0808">Transferase</keyword>
<dbReference type="NCBIfam" id="NF001135">
    <property type="entry name" value="PRK00142.1-3"/>
    <property type="match status" value="1"/>
</dbReference>
<dbReference type="Pfam" id="PF17773">
    <property type="entry name" value="UPF0176_N"/>
    <property type="match status" value="1"/>
</dbReference>
<accession>A0A516KCH6</accession>
<evidence type="ECO:0000256" key="1">
    <source>
        <dbReference type="ARBA" id="ARBA00022694"/>
    </source>
</evidence>
<dbReference type="Pfam" id="PF12368">
    <property type="entry name" value="Rhodanese_C"/>
    <property type="match status" value="1"/>
</dbReference>
<proteinExistence type="inferred from homology"/>
<dbReference type="SUPFAM" id="SSF52821">
    <property type="entry name" value="Rhodanese/Cell cycle control phosphatase"/>
    <property type="match status" value="1"/>
</dbReference>
<keyword evidence="5" id="KW-1185">Reference proteome</keyword>
<organism evidence="4 5">
    <name type="scientific">Radiobacillus deserti</name>
    <dbReference type="NCBI Taxonomy" id="2594883"/>
    <lineage>
        <taxon>Bacteria</taxon>
        <taxon>Bacillati</taxon>
        <taxon>Bacillota</taxon>
        <taxon>Bacilli</taxon>
        <taxon>Bacillales</taxon>
        <taxon>Bacillaceae</taxon>
        <taxon>Radiobacillus</taxon>
    </lineage>
</organism>
<comment type="catalytic activity">
    <reaction evidence="2">
        <text>uridine(34) in tRNA + AH2 + O2 = 5-hydroxyuridine(34) in tRNA + A + H2O</text>
        <dbReference type="Rhea" id="RHEA:64224"/>
        <dbReference type="Rhea" id="RHEA-COMP:11727"/>
        <dbReference type="Rhea" id="RHEA-COMP:13381"/>
        <dbReference type="ChEBI" id="CHEBI:13193"/>
        <dbReference type="ChEBI" id="CHEBI:15377"/>
        <dbReference type="ChEBI" id="CHEBI:15379"/>
        <dbReference type="ChEBI" id="CHEBI:17499"/>
        <dbReference type="ChEBI" id="CHEBI:65315"/>
        <dbReference type="ChEBI" id="CHEBI:136877"/>
    </reaction>
</comment>
<feature type="domain" description="Rhodanese" evidence="3">
    <location>
        <begin position="126"/>
        <end position="220"/>
    </location>
</feature>
<dbReference type="Pfam" id="PF00581">
    <property type="entry name" value="Rhodanese"/>
    <property type="match status" value="1"/>
</dbReference>
<name>A0A516KCH6_9BACI</name>
<keyword evidence="1 2" id="KW-0819">tRNA processing</keyword>
<evidence type="ECO:0000259" key="3">
    <source>
        <dbReference type="PROSITE" id="PS50206"/>
    </source>
</evidence>
<dbReference type="InterPro" id="IPR036873">
    <property type="entry name" value="Rhodanese-like_dom_sf"/>
</dbReference>
<dbReference type="Gene3D" id="3.40.250.10">
    <property type="entry name" value="Rhodanese-like domain"/>
    <property type="match status" value="1"/>
</dbReference>
<keyword evidence="2" id="KW-0560">Oxidoreductase</keyword>
<dbReference type="EC" id="1.14.-.-" evidence="2"/>
<dbReference type="InterPro" id="IPR001763">
    <property type="entry name" value="Rhodanese-like_dom"/>
</dbReference>
<dbReference type="KEGG" id="aqt:FN924_02140"/>
<dbReference type="CDD" id="cd01518">
    <property type="entry name" value="RHOD_YceA"/>
    <property type="match status" value="1"/>
</dbReference>
<comment type="function">
    <text evidence="2">Catalyzes oxygen-dependent 5-hydroxyuridine (ho5U) modification at position 34 in tRNAs.</text>
</comment>
<dbReference type="AlphaFoldDB" id="A0A516KCH6"/>
<dbReference type="Gene3D" id="3.30.70.100">
    <property type="match status" value="1"/>
</dbReference>
<reference evidence="4 5" key="1">
    <citation type="submission" date="2019-07" db="EMBL/GenBank/DDBJ databases">
        <authorList>
            <person name="Li J."/>
        </authorList>
    </citation>
    <scope>NUCLEOTIDE SEQUENCE [LARGE SCALE GENOMIC DNA]</scope>
    <source>
        <strain evidence="4 5">TKL69</strain>
    </source>
</reference>
<sequence length="324" mass="37647">MEKGNYQVLLYYNYVNIEDPEQFAADHLKFCKELELKGRVLVAKEGINGTVSGTIENTDKYMEAMHSDPRFEDMVFKIDQADSHAFKKMHVRPRPELVTLRLEDDVNPRETTGKYLSPQEFYEAIRDENTVVLDARNDYEYDLGHFRGAIRPDIETFRELPEWVENNRELLEGKKVVTYCTGGIRCEKFSGWLVKKGFEDVGQLHGGIVTYGKDPEVQGELWDGQLYVFDERIAVPVNKKEHVVVGKDYFDGQPCERYVNCANPECNRQMLCSEENEHKYMRGCSHECRTSPRNLYVQEHGLTEEEIQARLDRIEQEDHAVSSN</sequence>
<evidence type="ECO:0000313" key="5">
    <source>
        <dbReference type="Proteomes" id="UP000315215"/>
    </source>
</evidence>
<protein>
    <recommendedName>
        <fullName evidence="2">tRNA uridine(34) hydroxylase</fullName>
        <ecNumber evidence="2">1.14.-.-</ecNumber>
    </recommendedName>
    <alternativeName>
        <fullName evidence="2">tRNA hydroxylation protein O</fullName>
    </alternativeName>
</protein>
<dbReference type="GO" id="GO:0006400">
    <property type="term" value="P:tRNA modification"/>
    <property type="evidence" value="ECO:0007669"/>
    <property type="project" value="UniProtKB-UniRule"/>
</dbReference>
<dbReference type="InterPro" id="IPR022111">
    <property type="entry name" value="Rhodanese_C"/>
</dbReference>
<dbReference type="Proteomes" id="UP000315215">
    <property type="component" value="Chromosome"/>
</dbReference>
<dbReference type="InterPro" id="IPR020936">
    <property type="entry name" value="TrhO"/>
</dbReference>